<dbReference type="AlphaFoldDB" id="A0A840X4F7"/>
<sequence length="282" mass="28769">MRRSGELFRWGLTSLMLAPVSAVGWFAAGGRDEAVAFLWLALALVVAGGVLNALAVVRGVKGAVSGELMAELDGMAVPEGAGAATSDDPAAARPRIILVDGTVVGEPGSSPTARPGPEAPGRRRLIGLGAAAALLGLIALGAWSMAVEQPLAIAQGQLTLDEVYAVWSTASRLTFQVGLTIWIVLSLAIVLGVAILALLPSVAGDRILTPRRMLALACLAGSVIVVAAWGPYFSVGNSLPDELPFPAGGVQSPASLVFGLTGVALSAAAIVLTVPRWRARSR</sequence>
<reference evidence="2 3" key="1">
    <citation type="submission" date="2020-08" db="EMBL/GenBank/DDBJ databases">
        <title>Sequencing the genomes of 1000 actinobacteria strains.</title>
        <authorList>
            <person name="Klenk H.-P."/>
        </authorList>
    </citation>
    <scope>NUCLEOTIDE SEQUENCE [LARGE SCALE GENOMIC DNA]</scope>
    <source>
        <strain evidence="2 3">DSM 23889</strain>
    </source>
</reference>
<name>A0A840X4F7_9MICO</name>
<comment type="caution">
    <text evidence="2">The sequence shown here is derived from an EMBL/GenBank/DDBJ whole genome shotgun (WGS) entry which is preliminary data.</text>
</comment>
<dbReference type="OrthoDB" id="5122990at2"/>
<keyword evidence="1" id="KW-0812">Transmembrane</keyword>
<evidence type="ECO:0000256" key="1">
    <source>
        <dbReference type="SAM" id="Phobius"/>
    </source>
</evidence>
<protein>
    <submittedName>
        <fullName evidence="2">Uncharacterized protein</fullName>
    </submittedName>
</protein>
<feature type="transmembrane region" description="Helical" evidence="1">
    <location>
        <begin position="125"/>
        <end position="146"/>
    </location>
</feature>
<keyword evidence="3" id="KW-1185">Reference proteome</keyword>
<dbReference type="Proteomes" id="UP000552883">
    <property type="component" value="Unassembled WGS sequence"/>
</dbReference>
<organism evidence="2 3">
    <name type="scientific">Microcella frigidaquae</name>
    <dbReference type="NCBI Taxonomy" id="424758"/>
    <lineage>
        <taxon>Bacteria</taxon>
        <taxon>Bacillati</taxon>
        <taxon>Actinomycetota</taxon>
        <taxon>Actinomycetes</taxon>
        <taxon>Micrococcales</taxon>
        <taxon>Microbacteriaceae</taxon>
        <taxon>Microcella</taxon>
    </lineage>
</organism>
<dbReference type="RefSeq" id="WP_153982494.1">
    <property type="nucleotide sequence ID" value="NZ_BAAANZ010000009.1"/>
</dbReference>
<evidence type="ECO:0000313" key="3">
    <source>
        <dbReference type="Proteomes" id="UP000552883"/>
    </source>
</evidence>
<gene>
    <name evidence="2" type="ORF">BJ959_000766</name>
</gene>
<keyword evidence="1" id="KW-0472">Membrane</keyword>
<feature type="transmembrane region" description="Helical" evidence="1">
    <location>
        <begin position="254"/>
        <end position="274"/>
    </location>
</feature>
<feature type="transmembrane region" description="Helical" evidence="1">
    <location>
        <begin position="7"/>
        <end position="28"/>
    </location>
</feature>
<feature type="transmembrane region" description="Helical" evidence="1">
    <location>
        <begin position="179"/>
        <end position="202"/>
    </location>
</feature>
<feature type="transmembrane region" description="Helical" evidence="1">
    <location>
        <begin position="214"/>
        <end position="234"/>
    </location>
</feature>
<feature type="transmembrane region" description="Helical" evidence="1">
    <location>
        <begin position="34"/>
        <end position="57"/>
    </location>
</feature>
<evidence type="ECO:0000313" key="2">
    <source>
        <dbReference type="EMBL" id="MBB5617270.1"/>
    </source>
</evidence>
<keyword evidence="1" id="KW-1133">Transmembrane helix</keyword>
<proteinExistence type="predicted"/>
<dbReference type="EMBL" id="JACHBS010000001">
    <property type="protein sequence ID" value="MBB5617270.1"/>
    <property type="molecule type" value="Genomic_DNA"/>
</dbReference>
<accession>A0A840X4F7</accession>